<evidence type="ECO:0000259" key="8">
    <source>
        <dbReference type="PROSITE" id="PS50850"/>
    </source>
</evidence>
<evidence type="ECO:0000256" key="3">
    <source>
        <dbReference type="ARBA" id="ARBA00022692"/>
    </source>
</evidence>
<feature type="transmembrane region" description="Helical" evidence="7">
    <location>
        <begin position="298"/>
        <end position="319"/>
    </location>
</feature>
<evidence type="ECO:0000256" key="6">
    <source>
        <dbReference type="SAM" id="MobiDB-lite"/>
    </source>
</evidence>
<evidence type="ECO:0000313" key="10">
    <source>
        <dbReference type="Proteomes" id="UP000076532"/>
    </source>
</evidence>
<dbReference type="SUPFAM" id="SSF103473">
    <property type="entry name" value="MFS general substrate transporter"/>
    <property type="match status" value="1"/>
</dbReference>
<feature type="compositionally biased region" description="Low complexity" evidence="6">
    <location>
        <begin position="271"/>
        <end position="281"/>
    </location>
</feature>
<dbReference type="Gene3D" id="1.20.1250.20">
    <property type="entry name" value="MFS general substrate transporter like domains"/>
    <property type="match status" value="1"/>
</dbReference>
<dbReference type="PANTHER" id="PTHR23504">
    <property type="entry name" value="MAJOR FACILITATOR SUPERFAMILY DOMAIN-CONTAINING PROTEIN 10"/>
    <property type="match status" value="1"/>
</dbReference>
<feature type="region of interest" description="Disordered" evidence="6">
    <location>
        <begin position="259"/>
        <end position="288"/>
    </location>
</feature>
<feature type="transmembrane region" description="Helical" evidence="7">
    <location>
        <begin position="53"/>
        <end position="75"/>
    </location>
</feature>
<feature type="transmembrane region" description="Helical" evidence="7">
    <location>
        <begin position="401"/>
        <end position="427"/>
    </location>
</feature>
<keyword evidence="5 7" id="KW-0472">Membrane</keyword>
<evidence type="ECO:0000256" key="2">
    <source>
        <dbReference type="ARBA" id="ARBA00022448"/>
    </source>
</evidence>
<protein>
    <submittedName>
        <fullName evidence="9">MFS general substrate transporter</fullName>
    </submittedName>
</protein>
<feature type="transmembrane region" description="Helical" evidence="7">
    <location>
        <begin position="447"/>
        <end position="469"/>
    </location>
</feature>
<reference evidence="9 10" key="1">
    <citation type="journal article" date="2016" name="Mol. Biol. Evol.">
        <title>Comparative Genomics of Early-Diverging Mushroom-Forming Fungi Provides Insights into the Origins of Lignocellulose Decay Capabilities.</title>
        <authorList>
            <person name="Nagy L.G."/>
            <person name="Riley R."/>
            <person name="Tritt A."/>
            <person name="Adam C."/>
            <person name="Daum C."/>
            <person name="Floudas D."/>
            <person name="Sun H."/>
            <person name="Yadav J.S."/>
            <person name="Pangilinan J."/>
            <person name="Larsson K.H."/>
            <person name="Matsuura K."/>
            <person name="Barry K."/>
            <person name="Labutti K."/>
            <person name="Kuo R."/>
            <person name="Ohm R.A."/>
            <person name="Bhattacharya S.S."/>
            <person name="Shirouzu T."/>
            <person name="Yoshinaga Y."/>
            <person name="Martin F.M."/>
            <person name="Grigoriev I.V."/>
            <person name="Hibbett D.S."/>
        </authorList>
    </citation>
    <scope>NUCLEOTIDE SEQUENCE [LARGE SCALE GENOMIC DNA]</scope>
    <source>
        <strain evidence="9 10">CBS 109695</strain>
    </source>
</reference>
<feature type="transmembrane region" description="Helical" evidence="7">
    <location>
        <begin position="475"/>
        <end position="496"/>
    </location>
</feature>
<feature type="transmembrane region" description="Helical" evidence="7">
    <location>
        <begin position="339"/>
        <end position="358"/>
    </location>
</feature>
<accession>A0A165XVU6</accession>
<evidence type="ECO:0000256" key="5">
    <source>
        <dbReference type="ARBA" id="ARBA00023136"/>
    </source>
</evidence>
<name>A0A165XVU6_9AGAM</name>
<proteinExistence type="predicted"/>
<dbReference type="PROSITE" id="PS50850">
    <property type="entry name" value="MFS"/>
    <property type="match status" value="1"/>
</dbReference>
<organism evidence="9 10">
    <name type="scientific">Athelia psychrophila</name>
    <dbReference type="NCBI Taxonomy" id="1759441"/>
    <lineage>
        <taxon>Eukaryota</taxon>
        <taxon>Fungi</taxon>
        <taxon>Dikarya</taxon>
        <taxon>Basidiomycota</taxon>
        <taxon>Agaricomycotina</taxon>
        <taxon>Agaricomycetes</taxon>
        <taxon>Agaricomycetidae</taxon>
        <taxon>Atheliales</taxon>
        <taxon>Atheliaceae</taxon>
        <taxon>Athelia</taxon>
    </lineage>
</organism>
<evidence type="ECO:0000256" key="4">
    <source>
        <dbReference type="ARBA" id="ARBA00022989"/>
    </source>
</evidence>
<evidence type="ECO:0000256" key="7">
    <source>
        <dbReference type="SAM" id="Phobius"/>
    </source>
</evidence>
<comment type="subcellular location">
    <subcellularLocation>
        <location evidence="1">Membrane</location>
        <topology evidence="1">Multi-pass membrane protein</topology>
    </subcellularLocation>
</comment>
<dbReference type="PANTHER" id="PTHR23504:SF15">
    <property type="entry name" value="MAJOR FACILITATOR SUPERFAMILY (MFS) PROFILE DOMAIN-CONTAINING PROTEIN"/>
    <property type="match status" value="1"/>
</dbReference>
<feature type="compositionally biased region" description="Basic and acidic residues" evidence="6">
    <location>
        <begin position="1"/>
        <end position="14"/>
    </location>
</feature>
<dbReference type="Proteomes" id="UP000076532">
    <property type="component" value="Unassembled WGS sequence"/>
</dbReference>
<evidence type="ECO:0000256" key="1">
    <source>
        <dbReference type="ARBA" id="ARBA00004141"/>
    </source>
</evidence>
<keyword evidence="3 7" id="KW-0812">Transmembrane</keyword>
<feature type="region of interest" description="Disordered" evidence="6">
    <location>
        <begin position="1"/>
        <end position="46"/>
    </location>
</feature>
<gene>
    <name evidence="9" type="ORF">FIBSPDRAFT_874093</name>
</gene>
<keyword evidence="10" id="KW-1185">Reference proteome</keyword>
<dbReference type="InterPro" id="IPR036259">
    <property type="entry name" value="MFS_trans_sf"/>
</dbReference>
<dbReference type="Pfam" id="PF07690">
    <property type="entry name" value="MFS_1"/>
    <property type="match status" value="1"/>
</dbReference>
<dbReference type="GO" id="GO:0016020">
    <property type="term" value="C:membrane"/>
    <property type="evidence" value="ECO:0007669"/>
    <property type="project" value="UniProtKB-SubCell"/>
</dbReference>
<sequence length="507" mass="54392">MPRRSLNDPTREYQLDEEDPSETYELSSLLSDDDNKETTSRASASPPIPTSQIVVILLLYVSSPVSVMLSTPFMVQRIGNLGIAPAEVGYYLGLLDSLSYAGAREALMVFQWGRLSDKFGRKPILLTCTLGLTSTLIGLGFAGTYSQLAVLRAFEGLFNGNSGVMKAILAELAGNDEIQLARVFSLLPMGWAVGGAIGPPMGGSLANPAERFPKVFTASIWKSYPYLLPCLSGVCFRVLGFMGILLYLKETLRPSNKTIVRLPSGDDSDETLLSPSPSSTPMKTASRPSSTSLLNRRLIFVLLNYAFLAFLDSSLYAVWPLLLASPIESGGLGFSPPTIGTLTGIASFCHGITQAVFFARILKRWDAKNVFIASIISYMLVYALMPVANVFARRAGRVTPFVWGLVILVEIFMFASYSAYSCIYIFLSQAAPTKAALGKTHGLGQTIASIVGTMGPAVATSLVAVSLQYNLLGGAMGYLLLVSVGFVLLSVCSFLVPSRYGSVSATA</sequence>
<dbReference type="AlphaFoldDB" id="A0A165XVU6"/>
<feature type="transmembrane region" description="Helical" evidence="7">
    <location>
        <begin position="370"/>
        <end position="389"/>
    </location>
</feature>
<dbReference type="EMBL" id="KV417711">
    <property type="protein sequence ID" value="KZP08950.1"/>
    <property type="molecule type" value="Genomic_DNA"/>
</dbReference>
<feature type="transmembrane region" description="Helical" evidence="7">
    <location>
        <begin position="226"/>
        <end position="248"/>
    </location>
</feature>
<keyword evidence="4 7" id="KW-1133">Transmembrane helix</keyword>
<dbReference type="GO" id="GO:0022857">
    <property type="term" value="F:transmembrane transporter activity"/>
    <property type="evidence" value="ECO:0007669"/>
    <property type="project" value="InterPro"/>
</dbReference>
<feature type="domain" description="Major facilitator superfamily (MFS) profile" evidence="8">
    <location>
        <begin position="52"/>
        <end position="500"/>
    </location>
</feature>
<evidence type="ECO:0000313" key="9">
    <source>
        <dbReference type="EMBL" id="KZP08950.1"/>
    </source>
</evidence>
<dbReference type="OrthoDB" id="3232614at2759"/>
<keyword evidence="2" id="KW-0813">Transport</keyword>
<dbReference type="InterPro" id="IPR011701">
    <property type="entry name" value="MFS"/>
</dbReference>
<dbReference type="InterPro" id="IPR020846">
    <property type="entry name" value="MFS_dom"/>
</dbReference>
<feature type="transmembrane region" description="Helical" evidence="7">
    <location>
        <begin position="124"/>
        <end position="145"/>
    </location>
</feature>